<feature type="compositionally biased region" description="Basic residues" evidence="1">
    <location>
        <begin position="158"/>
        <end position="171"/>
    </location>
</feature>
<keyword evidence="3" id="KW-1185">Reference proteome</keyword>
<feature type="region of interest" description="Disordered" evidence="1">
    <location>
        <begin position="134"/>
        <end position="171"/>
    </location>
</feature>
<dbReference type="AlphaFoldDB" id="A0A810N3Y9"/>
<gene>
    <name evidence="2" type="ORF">Prubr_32260</name>
</gene>
<accession>A0A810N3Y9</accession>
<evidence type="ECO:0000313" key="3">
    <source>
        <dbReference type="Proteomes" id="UP000680866"/>
    </source>
</evidence>
<dbReference type="KEGG" id="pry:Prubr_32260"/>
<sequence>MTDEAGTPAPGPLVEEAVKKAAVAWVTVGDRPALALWCLPLDGALYVVSGPGEQSAPGLAETTTAAVTLRGDHGGQIVTWPAAVTRITPDSDEWTTVAPQVAAKRLNAPGSAADLVARWADGCTLSRLAPAGEPLAAGPTLPDNSLAAPPRPSPAVRQTRKPFRLHRVRRR</sequence>
<organism evidence="2 3">
    <name type="scientific">Polymorphospora rubra</name>
    <dbReference type="NCBI Taxonomy" id="338584"/>
    <lineage>
        <taxon>Bacteria</taxon>
        <taxon>Bacillati</taxon>
        <taxon>Actinomycetota</taxon>
        <taxon>Actinomycetes</taxon>
        <taxon>Micromonosporales</taxon>
        <taxon>Micromonosporaceae</taxon>
        <taxon>Polymorphospora</taxon>
    </lineage>
</organism>
<dbReference type="Proteomes" id="UP000680866">
    <property type="component" value="Chromosome"/>
</dbReference>
<protein>
    <submittedName>
        <fullName evidence="2">Uncharacterized protein</fullName>
    </submittedName>
</protein>
<evidence type="ECO:0000256" key="1">
    <source>
        <dbReference type="SAM" id="MobiDB-lite"/>
    </source>
</evidence>
<proteinExistence type="predicted"/>
<evidence type="ECO:0000313" key="2">
    <source>
        <dbReference type="EMBL" id="BCJ66205.1"/>
    </source>
</evidence>
<reference evidence="2" key="1">
    <citation type="submission" date="2020-08" db="EMBL/GenBank/DDBJ databases">
        <title>Whole genome shotgun sequence of Polymorphospora rubra NBRC 101157.</title>
        <authorList>
            <person name="Komaki H."/>
            <person name="Tamura T."/>
        </authorList>
    </citation>
    <scope>NUCLEOTIDE SEQUENCE</scope>
    <source>
        <strain evidence="2">NBRC 101157</strain>
    </source>
</reference>
<dbReference type="EMBL" id="AP023359">
    <property type="protein sequence ID" value="BCJ66205.1"/>
    <property type="molecule type" value="Genomic_DNA"/>
</dbReference>
<name>A0A810N3Y9_9ACTN</name>